<sequence length="166" mass="18098">MNPSQTTNCTIQRVDYADAEQMHHVLNLLDAYARDPMGGGEALADHVRAELPVLLRATQHAVSFIAFVDAEAVGLINGFETVSTFAAKRLINIHDLAVLSVARGKGVATQLMQAMEAHARARQCCKLTLEVLTGNQQAGALYAAMGYRQYELDPKMGQAVFLQKKL</sequence>
<dbReference type="InterPro" id="IPR016181">
    <property type="entry name" value="Acyl_CoA_acyltransferase"/>
</dbReference>
<gene>
    <name evidence="4" type="ORF">ACFOX3_10005</name>
</gene>
<evidence type="ECO:0000256" key="1">
    <source>
        <dbReference type="ARBA" id="ARBA00022679"/>
    </source>
</evidence>
<keyword evidence="1 4" id="KW-0808">Transferase</keyword>
<organism evidence="4 5">
    <name type="scientific">Simiduia curdlanivorans</name>
    <dbReference type="NCBI Taxonomy" id="1492769"/>
    <lineage>
        <taxon>Bacteria</taxon>
        <taxon>Pseudomonadati</taxon>
        <taxon>Pseudomonadota</taxon>
        <taxon>Gammaproteobacteria</taxon>
        <taxon>Cellvibrionales</taxon>
        <taxon>Cellvibrionaceae</taxon>
        <taxon>Simiduia</taxon>
    </lineage>
</organism>
<name>A0ABV8V772_9GAMM</name>
<evidence type="ECO:0000313" key="5">
    <source>
        <dbReference type="Proteomes" id="UP001595840"/>
    </source>
</evidence>
<dbReference type="PROSITE" id="PS51186">
    <property type="entry name" value="GNAT"/>
    <property type="match status" value="1"/>
</dbReference>
<comment type="caution">
    <text evidence="4">The sequence shown here is derived from an EMBL/GenBank/DDBJ whole genome shotgun (WGS) entry which is preliminary data.</text>
</comment>
<dbReference type="PANTHER" id="PTHR43877:SF2">
    <property type="entry name" value="AMINOALKYLPHOSPHONATE N-ACETYLTRANSFERASE-RELATED"/>
    <property type="match status" value="1"/>
</dbReference>
<evidence type="ECO:0000259" key="3">
    <source>
        <dbReference type="PROSITE" id="PS51186"/>
    </source>
</evidence>
<protein>
    <submittedName>
        <fullName evidence="4">GNAT family N-acetyltransferase</fullName>
        <ecNumber evidence="4">2.3.1.-</ecNumber>
    </submittedName>
</protein>
<evidence type="ECO:0000256" key="2">
    <source>
        <dbReference type="ARBA" id="ARBA00023315"/>
    </source>
</evidence>
<dbReference type="RefSeq" id="WP_290259314.1">
    <property type="nucleotide sequence ID" value="NZ_JAUFQG010000004.1"/>
</dbReference>
<dbReference type="EMBL" id="JBHSCX010000008">
    <property type="protein sequence ID" value="MFC4362637.1"/>
    <property type="molecule type" value="Genomic_DNA"/>
</dbReference>
<keyword evidence="2 4" id="KW-0012">Acyltransferase</keyword>
<accession>A0ABV8V772</accession>
<dbReference type="EC" id="2.3.1.-" evidence="4"/>
<feature type="domain" description="N-acetyltransferase" evidence="3">
    <location>
        <begin position="12"/>
        <end position="166"/>
    </location>
</feature>
<dbReference type="InterPro" id="IPR050832">
    <property type="entry name" value="Bact_Acetyltransf"/>
</dbReference>
<reference evidence="5" key="1">
    <citation type="journal article" date="2019" name="Int. J. Syst. Evol. Microbiol.">
        <title>The Global Catalogue of Microorganisms (GCM) 10K type strain sequencing project: providing services to taxonomists for standard genome sequencing and annotation.</title>
        <authorList>
            <consortium name="The Broad Institute Genomics Platform"/>
            <consortium name="The Broad Institute Genome Sequencing Center for Infectious Disease"/>
            <person name="Wu L."/>
            <person name="Ma J."/>
        </authorList>
    </citation>
    <scope>NUCLEOTIDE SEQUENCE [LARGE SCALE GENOMIC DNA]</scope>
    <source>
        <strain evidence="5">CECT 8570</strain>
    </source>
</reference>
<dbReference type="Proteomes" id="UP001595840">
    <property type="component" value="Unassembled WGS sequence"/>
</dbReference>
<dbReference type="CDD" id="cd04301">
    <property type="entry name" value="NAT_SF"/>
    <property type="match status" value="1"/>
</dbReference>
<dbReference type="InterPro" id="IPR000182">
    <property type="entry name" value="GNAT_dom"/>
</dbReference>
<dbReference type="SUPFAM" id="SSF55729">
    <property type="entry name" value="Acyl-CoA N-acyltransferases (Nat)"/>
    <property type="match status" value="1"/>
</dbReference>
<evidence type="ECO:0000313" key="4">
    <source>
        <dbReference type="EMBL" id="MFC4362637.1"/>
    </source>
</evidence>
<proteinExistence type="predicted"/>
<dbReference type="GO" id="GO:0016746">
    <property type="term" value="F:acyltransferase activity"/>
    <property type="evidence" value="ECO:0007669"/>
    <property type="project" value="UniProtKB-KW"/>
</dbReference>
<keyword evidence="5" id="KW-1185">Reference proteome</keyword>
<dbReference type="PANTHER" id="PTHR43877">
    <property type="entry name" value="AMINOALKYLPHOSPHONATE N-ACETYLTRANSFERASE-RELATED-RELATED"/>
    <property type="match status" value="1"/>
</dbReference>
<dbReference type="Pfam" id="PF00583">
    <property type="entry name" value="Acetyltransf_1"/>
    <property type="match status" value="1"/>
</dbReference>
<dbReference type="Gene3D" id="3.40.630.30">
    <property type="match status" value="1"/>
</dbReference>